<gene>
    <name evidence="8" type="ORF">OIU85_026316</name>
    <name evidence="9" type="ORF">SVIM_LOCUS126815</name>
</gene>
<dbReference type="AlphaFoldDB" id="A0A6N2KSL7"/>
<dbReference type="NCBIfam" id="TIGR01484">
    <property type="entry name" value="HAD-SF-IIB"/>
    <property type="match status" value="1"/>
</dbReference>
<comment type="similarity">
    <text evidence="2">In the C-terminal section; belongs to the trehalose phosphatase family.</text>
</comment>
<sequence>MVSRSYSNLLDLASGDAPIPRFGRERKRFPRVATVAGILSDLDDEKSVGSDAPSPVSLERMIIVGNQLPLRAHRSPDSSGGWCFSWDEDSLLLQLKDGLREDVEVIYVGSLKEEIEPSEQDDVAQTLLETFKCVPAFIPPDIFTKFYHGFCKQHLWPLFHYMLPLSPDLGGRFDRSLWQAYVSVNKIFADKVMEVINPDDDYVWVHDYHLMVLPSFLRKRFNRVKLGFFLHSPFPSSEIYRTLPVRDELLRALLNSDLIGFHTFDYARHFLSCCSRMLGLSYQSKRGYIGLEYFGRTVSIKILPVGIHIGQLQSVLNLPETESKVAELHDQFRGQTVMLGVDDMDIFKGISLKLLAMEQLLTQHPNKRGEVVLVQIANPARGRGRDVQEVQSETKAAVRRINETFGSPGYTPVVLIDRPLQFYERIAYYAIAECCLVTAVRDGMNLIPYEYIICRQGNEKLDETLGITPSAPRKSMLVLSEFIGCSPSLSGAIRVNPWNIDAVAEAMNSALIVPEPEKQMRHEKHHRYVSTHDVAYWARSFLQDLERSCRDHVKKRCYGIGFGLGFRVIALDPNFKKLSVEHIVSAYKRTKNRAILLDYDGTMMLPGSISRTPNMETVGVLNSLCTDPKNVVFLVSGRDRETLTEWFSSCEKLGIAAEHGYFVRTDHDAEWETCVSVPDFDWKSIAEPVMKLYTETTDGSAIEAKESALAWNYKYADPDFGSCQAKELLDHLESVLANEPVTVKSGQHIVEVKPQGVRKGLVAERLLETMKLKGKLPDFVLCIGDDRSDEDMFEVISSARSGPSLPPVAEVFACTVGRKPSKAKYYLDDTSEILRMLQGLASSLEQDARSAPPSSQQVIIDRE</sequence>
<dbReference type="InterPro" id="IPR023214">
    <property type="entry name" value="HAD_sf"/>
</dbReference>
<dbReference type="GO" id="GO:0005829">
    <property type="term" value="C:cytosol"/>
    <property type="evidence" value="ECO:0007669"/>
    <property type="project" value="TreeGrafter"/>
</dbReference>
<reference evidence="9" key="1">
    <citation type="submission" date="2019-03" db="EMBL/GenBank/DDBJ databases">
        <authorList>
            <person name="Mank J."/>
            <person name="Almeida P."/>
        </authorList>
    </citation>
    <scope>NUCLEOTIDE SEQUENCE</scope>
    <source>
        <strain evidence="9">78183</strain>
    </source>
</reference>
<evidence type="ECO:0000256" key="3">
    <source>
        <dbReference type="ARBA" id="ARBA00012538"/>
    </source>
</evidence>
<comment type="catalytic activity">
    <reaction evidence="7">
        <text>D-glucose 6-phosphate + UDP-alpha-D-glucose = alpha,alpha-trehalose 6-phosphate + UDP + H(+)</text>
        <dbReference type="Rhea" id="RHEA:18889"/>
        <dbReference type="ChEBI" id="CHEBI:15378"/>
        <dbReference type="ChEBI" id="CHEBI:58223"/>
        <dbReference type="ChEBI" id="CHEBI:58429"/>
        <dbReference type="ChEBI" id="CHEBI:58885"/>
        <dbReference type="ChEBI" id="CHEBI:61548"/>
        <dbReference type="EC" id="2.4.1.15"/>
    </reaction>
</comment>
<dbReference type="Pfam" id="PF00982">
    <property type="entry name" value="Glyco_transf_20"/>
    <property type="match status" value="1"/>
</dbReference>
<dbReference type="GO" id="GO:0005992">
    <property type="term" value="P:trehalose biosynthetic process"/>
    <property type="evidence" value="ECO:0007669"/>
    <property type="project" value="InterPro"/>
</dbReference>
<dbReference type="FunFam" id="3.40.50.2000:FF:000017">
    <property type="entry name" value="alpha,alpha-trehalose-phosphate synthase [UDP-forming] 6"/>
    <property type="match status" value="1"/>
</dbReference>
<evidence type="ECO:0000256" key="5">
    <source>
        <dbReference type="ARBA" id="ARBA00022676"/>
    </source>
</evidence>
<keyword evidence="6" id="KW-0808">Transferase</keyword>
<dbReference type="FunFam" id="3.40.50.1000:FF:000052">
    <property type="entry name" value="Alpha,alpha-trehalose-phosphate synthase [UDP-forming] 6"/>
    <property type="match status" value="1"/>
</dbReference>
<evidence type="ECO:0000256" key="1">
    <source>
        <dbReference type="ARBA" id="ARBA00005409"/>
    </source>
</evidence>
<dbReference type="GO" id="GO:0003825">
    <property type="term" value="F:alpha,alpha-trehalose-phosphate synthase (UDP-forming) activity"/>
    <property type="evidence" value="ECO:0007669"/>
    <property type="project" value="UniProtKB-EC"/>
</dbReference>
<evidence type="ECO:0000256" key="2">
    <source>
        <dbReference type="ARBA" id="ARBA00006330"/>
    </source>
</evidence>
<dbReference type="CDD" id="cd01627">
    <property type="entry name" value="HAD_TPP"/>
    <property type="match status" value="1"/>
</dbReference>
<evidence type="ECO:0000256" key="6">
    <source>
        <dbReference type="ARBA" id="ARBA00022679"/>
    </source>
</evidence>
<evidence type="ECO:0000256" key="7">
    <source>
        <dbReference type="ARBA" id="ARBA00048039"/>
    </source>
</evidence>
<dbReference type="CDD" id="cd03788">
    <property type="entry name" value="GT20_TPS"/>
    <property type="match status" value="1"/>
</dbReference>
<dbReference type="OrthoDB" id="755951at2759"/>
<evidence type="ECO:0000313" key="9">
    <source>
        <dbReference type="EMBL" id="VFU31123.1"/>
    </source>
</evidence>
<dbReference type="SUPFAM" id="SSF53756">
    <property type="entry name" value="UDP-Glycosyltransferase/glycogen phosphorylase"/>
    <property type="match status" value="1"/>
</dbReference>
<dbReference type="EMBL" id="CAADRP010000668">
    <property type="protein sequence ID" value="VFU31123.1"/>
    <property type="molecule type" value="Genomic_DNA"/>
</dbReference>
<organism evidence="9">
    <name type="scientific">Salix viminalis</name>
    <name type="common">Common osier</name>
    <name type="synonym">Basket willow</name>
    <dbReference type="NCBI Taxonomy" id="40686"/>
    <lineage>
        <taxon>Eukaryota</taxon>
        <taxon>Viridiplantae</taxon>
        <taxon>Streptophyta</taxon>
        <taxon>Embryophyta</taxon>
        <taxon>Tracheophyta</taxon>
        <taxon>Spermatophyta</taxon>
        <taxon>Magnoliopsida</taxon>
        <taxon>eudicotyledons</taxon>
        <taxon>Gunneridae</taxon>
        <taxon>Pentapetalae</taxon>
        <taxon>rosids</taxon>
        <taxon>fabids</taxon>
        <taxon>Malpighiales</taxon>
        <taxon>Salicaceae</taxon>
        <taxon>Saliceae</taxon>
        <taxon>Salix</taxon>
    </lineage>
</organism>
<dbReference type="Pfam" id="PF02358">
    <property type="entry name" value="Trehalose_PPase"/>
    <property type="match status" value="1"/>
</dbReference>
<dbReference type="InterPro" id="IPR006379">
    <property type="entry name" value="HAD-SF_hydro_IIB"/>
</dbReference>
<dbReference type="FunFam" id="3.40.50.2000:FF:000010">
    <property type="entry name" value="Alpha,alpha-trehalose-phosphate synthase"/>
    <property type="match status" value="1"/>
</dbReference>
<evidence type="ECO:0000313" key="8">
    <source>
        <dbReference type="EMBL" id="KAJ6714794.1"/>
    </source>
</evidence>
<name>A0A6N2KSL7_SALVM</name>
<dbReference type="InterPro" id="IPR036412">
    <property type="entry name" value="HAD-like_sf"/>
</dbReference>
<dbReference type="InterPro" id="IPR001830">
    <property type="entry name" value="Glyco_trans_20"/>
</dbReference>
<dbReference type="Proteomes" id="UP001151529">
    <property type="component" value="Chromosome 1"/>
</dbReference>
<dbReference type="EMBL" id="JAPFFL010000007">
    <property type="protein sequence ID" value="KAJ6714794.1"/>
    <property type="molecule type" value="Genomic_DNA"/>
</dbReference>
<accession>A0A6N2KSL7</accession>
<dbReference type="PANTHER" id="PTHR10788">
    <property type="entry name" value="TREHALOSE-6-PHOSPHATE SYNTHASE"/>
    <property type="match status" value="1"/>
</dbReference>
<evidence type="ECO:0000313" key="10">
    <source>
        <dbReference type="Proteomes" id="UP001151529"/>
    </source>
</evidence>
<proteinExistence type="inferred from homology"/>
<reference evidence="8" key="2">
    <citation type="submission" date="2022-11" db="EMBL/GenBank/DDBJ databases">
        <authorList>
            <person name="Hyden B.L."/>
            <person name="Feng K."/>
            <person name="Yates T."/>
            <person name="Jawdy S."/>
            <person name="Smart L.B."/>
            <person name="Muchero W."/>
        </authorList>
    </citation>
    <scope>NUCLEOTIDE SEQUENCE</scope>
    <source>
        <tissue evidence="8">Shoot tip</tissue>
    </source>
</reference>
<dbReference type="EC" id="2.4.1.15" evidence="3"/>
<dbReference type="NCBIfam" id="TIGR00685">
    <property type="entry name" value="T6PP"/>
    <property type="match status" value="1"/>
</dbReference>
<dbReference type="FunFam" id="3.40.50.1000:FF:000054">
    <property type="entry name" value="alpha,alpha-trehalose-phosphate synthase [UDP-forming] 6"/>
    <property type="match status" value="1"/>
</dbReference>
<reference evidence="8" key="3">
    <citation type="journal article" date="2023" name="Int. J. Mol. Sci.">
        <title>De Novo Assembly and Annotation of 11 Diverse Shrub Willow (Salix) Genomes Reveals Novel Gene Organization in Sex-Linked Regions.</title>
        <authorList>
            <person name="Hyden B."/>
            <person name="Feng K."/>
            <person name="Yates T.B."/>
            <person name="Jawdy S."/>
            <person name="Cereghino C."/>
            <person name="Smart L.B."/>
            <person name="Muchero W."/>
        </authorList>
    </citation>
    <scope>NUCLEOTIDE SEQUENCE [LARGE SCALE GENOMIC DNA]</scope>
    <source>
        <tissue evidence="8">Shoot tip</tissue>
    </source>
</reference>
<comment type="similarity">
    <text evidence="1">In the N-terminal section; belongs to the glycosyltransferase 20 family.</text>
</comment>
<keyword evidence="5" id="KW-0328">Glycosyltransferase</keyword>
<dbReference type="PANTHER" id="PTHR10788:SF94">
    <property type="entry name" value="ALPHA,ALPHA-TREHALOSE-PHOSPHATE SYNTHASE [UDP-FORMING] 5"/>
    <property type="match status" value="1"/>
</dbReference>
<keyword evidence="10" id="KW-1185">Reference proteome</keyword>
<keyword evidence="4" id="KW-0597">Phosphoprotein</keyword>
<protein>
    <recommendedName>
        <fullName evidence="3">alpha,alpha-trehalose-phosphate synthase (UDP-forming)</fullName>
        <ecNumber evidence="3">2.4.1.15</ecNumber>
    </recommendedName>
</protein>
<dbReference type="InterPro" id="IPR003337">
    <property type="entry name" value="Trehalose_PPase"/>
</dbReference>
<dbReference type="GO" id="GO:0004805">
    <property type="term" value="F:trehalose-phosphatase activity"/>
    <property type="evidence" value="ECO:0007669"/>
    <property type="project" value="TreeGrafter"/>
</dbReference>
<dbReference type="SUPFAM" id="SSF56784">
    <property type="entry name" value="HAD-like"/>
    <property type="match status" value="1"/>
</dbReference>
<dbReference type="Gene3D" id="3.40.50.2000">
    <property type="entry name" value="Glycogen Phosphorylase B"/>
    <property type="match status" value="2"/>
</dbReference>
<evidence type="ECO:0000256" key="4">
    <source>
        <dbReference type="ARBA" id="ARBA00022553"/>
    </source>
</evidence>
<dbReference type="Gene3D" id="3.40.50.1000">
    <property type="entry name" value="HAD superfamily/HAD-like"/>
    <property type="match status" value="2"/>
</dbReference>